<proteinExistence type="predicted"/>
<dbReference type="Proteomes" id="UP001148629">
    <property type="component" value="Unassembled WGS sequence"/>
</dbReference>
<organism evidence="1 2">
    <name type="scientific">Fusarium decemcellulare</name>
    <dbReference type="NCBI Taxonomy" id="57161"/>
    <lineage>
        <taxon>Eukaryota</taxon>
        <taxon>Fungi</taxon>
        <taxon>Dikarya</taxon>
        <taxon>Ascomycota</taxon>
        <taxon>Pezizomycotina</taxon>
        <taxon>Sordariomycetes</taxon>
        <taxon>Hypocreomycetidae</taxon>
        <taxon>Hypocreales</taxon>
        <taxon>Nectriaceae</taxon>
        <taxon>Fusarium</taxon>
        <taxon>Fusarium decemcellulare species complex</taxon>
    </lineage>
</organism>
<gene>
    <name evidence="1" type="ORF">NM208_g3651</name>
</gene>
<reference evidence="1" key="1">
    <citation type="submission" date="2022-08" db="EMBL/GenBank/DDBJ databases">
        <title>Genome Sequence of Fusarium decemcellulare.</title>
        <authorList>
            <person name="Buettner E."/>
        </authorList>
    </citation>
    <scope>NUCLEOTIDE SEQUENCE</scope>
    <source>
        <strain evidence="1">Babe19</strain>
    </source>
</reference>
<protein>
    <submittedName>
        <fullName evidence="1">Uncharacterized protein</fullName>
    </submittedName>
</protein>
<dbReference type="EMBL" id="JANRMS010000251">
    <property type="protein sequence ID" value="KAJ3543298.1"/>
    <property type="molecule type" value="Genomic_DNA"/>
</dbReference>
<evidence type="ECO:0000313" key="2">
    <source>
        <dbReference type="Proteomes" id="UP001148629"/>
    </source>
</evidence>
<name>A0ACC1SNK3_9HYPO</name>
<sequence>MSSPPTFLGSSGKALSILQLALIVGPAFVLFGYNQAGIGGLLTEEDWVKTFPEIDTVNSEGSEKSKKSTLQGFVVATFVIGALIGSLSCSYTGDKFGRRNVIFFSGLCTLIGEILEASSFGLAQFIVGRVIIGLGIGQLSSIVPVWLSETSAAKNRGRHVVLTGLFMCLGYTLESWIDLAFFEFHHGPVTWRPPIALAIILSLVLMGSVYAFPESPRWLVLKNRSEEARYIVAALRGLSEDAMEVQAEVTGIEHSLEETSQGGAKLSDMLKMGDDKMLYRFCLCILLQFYQQMSGSNLVSVYATVLFQNNLGMSSEMSRVLSGGALTWKFLSSFVAFFTIDRFGRRAVFIISGIGMSACMIALAITTSFGPENKPAMIAAGCFIYLYNTWVPIGFLGANFLYCTEVAPIRLRMAMSSISTANHWLWNFIVVMVTPVAINTIGWQYYIVFATIAACIPLSVYFLFPETMGRNLEEIELLFKDSPSVWSTVKFAKNRPIAMPQEFVGTKEKVDHLEDES</sequence>
<evidence type="ECO:0000313" key="1">
    <source>
        <dbReference type="EMBL" id="KAJ3543298.1"/>
    </source>
</evidence>
<accession>A0ACC1SNK3</accession>
<keyword evidence="2" id="KW-1185">Reference proteome</keyword>
<comment type="caution">
    <text evidence="1">The sequence shown here is derived from an EMBL/GenBank/DDBJ whole genome shotgun (WGS) entry which is preliminary data.</text>
</comment>